<dbReference type="InterPro" id="IPR022646">
    <property type="entry name" value="SecD/SecF_CS"/>
</dbReference>
<gene>
    <name evidence="10 13" type="primary">secD</name>
    <name evidence="11" type="synonym">secF</name>
    <name evidence="13" type="ORF">Q4527_03130</name>
</gene>
<dbReference type="InterPro" id="IPR005791">
    <property type="entry name" value="SecD"/>
</dbReference>
<dbReference type="Pfam" id="PF02355">
    <property type="entry name" value="SecD_SecF_C"/>
    <property type="match status" value="2"/>
</dbReference>
<dbReference type="HAMAP" id="MF_01464_B">
    <property type="entry name" value="SecF_B"/>
    <property type="match status" value="1"/>
</dbReference>
<protein>
    <recommendedName>
        <fullName evidence="10 11">Multifunctional fusion protein</fullName>
    </recommendedName>
    <domain>
        <recommendedName>
            <fullName evidence="10">Protein translocase subunit SecD</fullName>
        </recommendedName>
    </domain>
    <domain>
        <recommendedName>
            <fullName evidence="11">Protein-export membrane protein SecF</fullName>
        </recommendedName>
    </domain>
</protein>
<dbReference type="InterPro" id="IPR054384">
    <property type="entry name" value="SecDF_P1_head"/>
</dbReference>
<dbReference type="AlphaFoldDB" id="A0AAW7Z287"/>
<dbReference type="InterPro" id="IPR005665">
    <property type="entry name" value="SecF_bac"/>
</dbReference>
<evidence type="ECO:0000256" key="6">
    <source>
        <dbReference type="ARBA" id="ARBA00022927"/>
    </source>
</evidence>
<dbReference type="GO" id="GO:0065002">
    <property type="term" value="P:intracellular protein transmembrane transport"/>
    <property type="evidence" value="ECO:0007669"/>
    <property type="project" value="UniProtKB-UniRule"/>
</dbReference>
<keyword evidence="5 10" id="KW-0812">Transmembrane</keyword>
<dbReference type="InterPro" id="IPR022645">
    <property type="entry name" value="SecD/SecF_bac"/>
</dbReference>
<evidence type="ECO:0000259" key="12">
    <source>
        <dbReference type="PROSITE" id="PS50156"/>
    </source>
</evidence>
<proteinExistence type="inferred from homology"/>
<feature type="transmembrane region" description="Helical" evidence="10">
    <location>
        <begin position="497"/>
        <end position="520"/>
    </location>
</feature>
<dbReference type="Pfam" id="PF07549">
    <property type="entry name" value="Sec_GG"/>
    <property type="match status" value="2"/>
</dbReference>
<dbReference type="RefSeq" id="WP_303537983.1">
    <property type="nucleotide sequence ID" value="NZ_JAUOQI010000002.1"/>
</dbReference>
<dbReference type="GO" id="GO:0015450">
    <property type="term" value="F:protein-transporting ATPase activity"/>
    <property type="evidence" value="ECO:0007669"/>
    <property type="project" value="InterPro"/>
</dbReference>
<dbReference type="PANTHER" id="PTHR30081">
    <property type="entry name" value="PROTEIN-EXPORT MEMBRANE PROTEIN SEC"/>
    <property type="match status" value="1"/>
</dbReference>
<evidence type="ECO:0000256" key="7">
    <source>
        <dbReference type="ARBA" id="ARBA00022989"/>
    </source>
</evidence>
<feature type="transmembrane region" description="Helical" evidence="10">
    <location>
        <begin position="822"/>
        <end position="845"/>
    </location>
</feature>
<dbReference type="SUPFAM" id="SSF82866">
    <property type="entry name" value="Multidrug efflux transporter AcrB transmembrane domain"/>
    <property type="match status" value="2"/>
</dbReference>
<comment type="similarity">
    <text evidence="10">Belongs to the SecD/SecF family. SecD subfamily.</text>
</comment>
<dbReference type="InterPro" id="IPR048634">
    <property type="entry name" value="SecD_SecF_C"/>
</dbReference>
<feature type="domain" description="SSD" evidence="12">
    <location>
        <begin position="718"/>
        <end position="847"/>
    </location>
</feature>
<comment type="caution">
    <text evidence="13">The sequence shown here is derived from an EMBL/GenBank/DDBJ whole genome shotgun (WGS) entry which is preliminary data.</text>
</comment>
<evidence type="ECO:0000313" key="13">
    <source>
        <dbReference type="EMBL" id="MDO6576362.1"/>
    </source>
</evidence>
<dbReference type="GO" id="GO:0006605">
    <property type="term" value="P:protein targeting"/>
    <property type="evidence" value="ECO:0007669"/>
    <property type="project" value="UniProtKB-UniRule"/>
</dbReference>
<feature type="transmembrane region" description="Helical" evidence="10">
    <location>
        <begin position="694"/>
        <end position="712"/>
    </location>
</feature>
<dbReference type="InterPro" id="IPR000731">
    <property type="entry name" value="SSD"/>
</dbReference>
<dbReference type="Gene3D" id="1.20.1640.10">
    <property type="entry name" value="Multidrug efflux transporter AcrB transmembrane domain"/>
    <property type="match status" value="2"/>
</dbReference>
<dbReference type="PANTHER" id="PTHR30081:SF1">
    <property type="entry name" value="PROTEIN TRANSLOCASE SUBUNIT SECD"/>
    <property type="match status" value="1"/>
</dbReference>
<dbReference type="GO" id="GO:0005886">
    <property type="term" value="C:plasma membrane"/>
    <property type="evidence" value="ECO:0007669"/>
    <property type="project" value="UniProtKB-SubCell"/>
</dbReference>
<keyword evidence="7 10" id="KW-1133">Transmembrane helix</keyword>
<keyword evidence="9 10" id="KW-0472">Membrane</keyword>
<dbReference type="NCBIfam" id="TIGR00916">
    <property type="entry name" value="2A0604s01"/>
    <property type="match status" value="1"/>
</dbReference>
<keyword evidence="3 10" id="KW-1003">Cell membrane</keyword>
<comment type="subunit">
    <text evidence="10">Forms a complex with SecF. Part of the essential Sec protein translocation apparatus which comprises SecA, SecYEG and auxiliary proteins SecDF-YajC and YidC.</text>
</comment>
<accession>A0AAW7Z287</accession>
<comment type="subcellular location">
    <subcellularLocation>
        <location evidence="1 10">Cell membrane</location>
        <topology evidence="1 10">Multi-pass membrane protein</topology>
    </subcellularLocation>
</comment>
<keyword evidence="6 10" id="KW-0653">Protein transport</keyword>
<dbReference type="Proteomes" id="UP001170717">
    <property type="component" value="Unassembled WGS sequence"/>
</dbReference>
<feature type="transmembrane region" description="Helical" evidence="10">
    <location>
        <begin position="744"/>
        <end position="761"/>
    </location>
</feature>
<evidence type="ECO:0000256" key="5">
    <source>
        <dbReference type="ARBA" id="ARBA00022692"/>
    </source>
</evidence>
<dbReference type="Gene3D" id="3.30.1360.200">
    <property type="match status" value="1"/>
</dbReference>
<dbReference type="HAMAP" id="MF_01463_B">
    <property type="entry name" value="SecD_B"/>
    <property type="match status" value="1"/>
</dbReference>
<dbReference type="GO" id="GO:0043952">
    <property type="term" value="P:protein transport by the Sec complex"/>
    <property type="evidence" value="ECO:0007669"/>
    <property type="project" value="UniProtKB-UniRule"/>
</dbReference>
<evidence type="ECO:0000256" key="3">
    <source>
        <dbReference type="ARBA" id="ARBA00022475"/>
    </source>
</evidence>
<reference evidence="13" key="1">
    <citation type="submission" date="2023-07" db="EMBL/GenBank/DDBJ databases">
        <title>Genome content predicts the carbon catabolic preferences of heterotrophic bacteria.</title>
        <authorList>
            <person name="Gralka M."/>
        </authorList>
    </citation>
    <scope>NUCLEOTIDE SEQUENCE</scope>
    <source>
        <strain evidence="13">F2M12</strain>
    </source>
</reference>
<evidence type="ECO:0000256" key="2">
    <source>
        <dbReference type="ARBA" id="ARBA00022448"/>
    </source>
</evidence>
<comment type="subunit">
    <text evidence="11">Forms a complex with SecD. Part of the essential Sec protein translocation apparatus which comprises SecA, SecYEG and auxiliary proteins SecDF-YajC and YidC.</text>
</comment>
<dbReference type="PRINTS" id="PR01755">
    <property type="entry name" value="SECFTRNLCASE"/>
</dbReference>
<comment type="similarity">
    <text evidence="11">Belongs to the SecD/SecF family. SecF subfamily.</text>
</comment>
<keyword evidence="8 10" id="KW-0811">Translocation</keyword>
<evidence type="ECO:0000256" key="8">
    <source>
        <dbReference type="ARBA" id="ARBA00023010"/>
    </source>
</evidence>
<evidence type="ECO:0000256" key="4">
    <source>
        <dbReference type="ARBA" id="ARBA00022519"/>
    </source>
</evidence>
<dbReference type="NCBIfam" id="TIGR01129">
    <property type="entry name" value="secD"/>
    <property type="match status" value="1"/>
</dbReference>
<evidence type="ECO:0000256" key="10">
    <source>
        <dbReference type="HAMAP-Rule" id="MF_01463"/>
    </source>
</evidence>
<dbReference type="PROSITE" id="PS50156">
    <property type="entry name" value="SSD"/>
    <property type="match status" value="1"/>
</dbReference>
<dbReference type="InterPro" id="IPR048631">
    <property type="entry name" value="SecD_1st"/>
</dbReference>
<feature type="transmembrane region" description="Helical" evidence="10">
    <location>
        <begin position="374"/>
        <end position="393"/>
    </location>
</feature>
<dbReference type="Pfam" id="PF21760">
    <property type="entry name" value="SecD_1st"/>
    <property type="match status" value="1"/>
</dbReference>
<dbReference type="InterPro" id="IPR055344">
    <property type="entry name" value="SecD_SecF_C_bact"/>
</dbReference>
<evidence type="ECO:0000256" key="9">
    <source>
        <dbReference type="ARBA" id="ARBA00023136"/>
    </source>
</evidence>
<dbReference type="FunFam" id="1.20.1640.10:FF:000004">
    <property type="entry name" value="Protein translocase subunit SecD"/>
    <property type="match status" value="1"/>
</dbReference>
<organism evidence="13 14">
    <name type="scientific">Alteromonas stellipolaris</name>
    <dbReference type="NCBI Taxonomy" id="233316"/>
    <lineage>
        <taxon>Bacteria</taxon>
        <taxon>Pseudomonadati</taxon>
        <taxon>Pseudomonadota</taxon>
        <taxon>Gammaproteobacteria</taxon>
        <taxon>Alteromonadales</taxon>
        <taxon>Alteromonadaceae</taxon>
        <taxon>Alteromonas/Salinimonas group</taxon>
        <taxon>Alteromonas</taxon>
    </lineage>
</organism>
<evidence type="ECO:0000313" key="14">
    <source>
        <dbReference type="Proteomes" id="UP001170717"/>
    </source>
</evidence>
<dbReference type="NCBIfam" id="NF009583">
    <property type="entry name" value="PRK13024.1-3"/>
    <property type="match status" value="1"/>
</dbReference>
<dbReference type="Gene3D" id="3.30.70.3400">
    <property type="match status" value="1"/>
</dbReference>
<dbReference type="InterPro" id="IPR022813">
    <property type="entry name" value="SecD/SecF_arch_bac"/>
</dbReference>
<keyword evidence="2 10" id="KW-0813">Transport</keyword>
<keyword evidence="4" id="KW-0997">Cell inner membrane</keyword>
<sequence>MTRFSFRGLVYALVILLGLLSAAPNILPDSMRQHVPQWYSQHTLSLGLDLQGGSHLLLEADTDALFARQLDTYSSALFSDLREQNIRYVKHASKQGLSVQFTLSNPDDFYKVKQRASEVAVQSDGSSALLLTQQVTSQKGVEQQGTASKGISQKVNVIVLELTEEYQAAVVKDAINRSLEVVRKRLDETGLTEPSVTRQGSDAILVQMPGISDPANVKALLGTTAQMRFHWQTQVNNSESFIRADINDRQYLLEKHVALEGEHITDAAAVFSPETSQPVVTFRLDNEGARQFATMTKNNIGRVLAVVLDDTVVTAPVINSVIPGGRGEITGSFTMSEAQDVALMLRTGALPVPLHIIEERTVGPDLGSDAIETGVKSGIAGALGVLVFMLAIYGRWGAIASLALTVNMALVFGVLTLFGATLTLPGIAGLILTMGMAVDANILINERIREETKKGRPAGSALKIGFEKAFGTIVDSNFTTLIAVSLLFVFGSGPVKGFAVTIAIGLITSLFTSVALTKLLMQRATKKHQREPINLSSPLLTMADKLGPFNFLKSKKLALSVSLILTLCSMALFFKPGLQYGVDFTGGTMMEISAPQLSTEQLRTVLKEHHFEDIAIQEYGAKNQYLLRAPVSEQSNALSNIGANTGASTEANTVATQGSNIEVLKQVIQDADSTVVFNKVDVVGPKVSDGFADLSILALLIAGGGMLAYLWFQFEAHFATAALLTVLLDLTKTIGFIALTGIEFNLTAVAALLALIGYSINDKVVVLDRVRELLRISPERSLADIINEAVNSTLSRTVFTSLTTLLALLPMALVGGDAVSSFAVPMVFAVVIGTSSTLFITSSLLHMLGKRREQRGKTQLRPTAEEVKASLAHIP</sequence>
<name>A0AAW7Z287_9ALTE</name>
<dbReference type="NCBIfam" id="TIGR00966">
    <property type="entry name" value="transloc_SecF"/>
    <property type="match status" value="1"/>
</dbReference>
<feature type="transmembrane region" description="Helical" evidence="10">
    <location>
        <begin position="798"/>
        <end position="816"/>
    </location>
</feature>
<dbReference type="EMBL" id="JAUOQI010000002">
    <property type="protein sequence ID" value="MDO6576362.1"/>
    <property type="molecule type" value="Genomic_DNA"/>
</dbReference>
<evidence type="ECO:0000256" key="11">
    <source>
        <dbReference type="HAMAP-Rule" id="MF_01464"/>
    </source>
</evidence>
<comment type="function">
    <text evidence="10">Part of the Sec protein translocase complex. Interacts with the SecYEG preprotein conducting channel. SecDF uses the proton motive force (PMF) to complete protein translocation after the ATP-dependent function of SecA.</text>
</comment>
<evidence type="ECO:0000256" key="1">
    <source>
        <dbReference type="ARBA" id="ARBA00004651"/>
    </source>
</evidence>
<dbReference type="Pfam" id="PF22599">
    <property type="entry name" value="SecDF_P1_head"/>
    <property type="match status" value="1"/>
</dbReference>